<dbReference type="InterPro" id="IPR000073">
    <property type="entry name" value="AB_hydrolase_1"/>
</dbReference>
<dbReference type="EMBL" id="JAOZEW010000018">
    <property type="protein sequence ID" value="MCV9929340.1"/>
    <property type="molecule type" value="Genomic_DNA"/>
</dbReference>
<evidence type="ECO:0000259" key="3">
    <source>
        <dbReference type="Pfam" id="PF00561"/>
    </source>
</evidence>
<dbReference type="GO" id="GO:0006508">
    <property type="term" value="P:proteolysis"/>
    <property type="evidence" value="ECO:0007669"/>
    <property type="project" value="InterPro"/>
</dbReference>
<dbReference type="Pfam" id="PF00561">
    <property type="entry name" value="Abhydrolase_1"/>
    <property type="match status" value="1"/>
</dbReference>
<comment type="similarity">
    <text evidence="1">Belongs to the peptidase S33 family.</text>
</comment>
<dbReference type="InterPro" id="IPR029058">
    <property type="entry name" value="AB_hydrolase_fold"/>
</dbReference>
<dbReference type="PRINTS" id="PR00111">
    <property type="entry name" value="ABHYDROLASE"/>
</dbReference>
<organism evidence="4 5">
    <name type="scientific">Flavobacterium shii</name>
    <dbReference type="NCBI Taxonomy" id="2987687"/>
    <lineage>
        <taxon>Bacteria</taxon>
        <taxon>Pseudomonadati</taxon>
        <taxon>Bacteroidota</taxon>
        <taxon>Flavobacteriia</taxon>
        <taxon>Flavobacteriales</taxon>
        <taxon>Flavobacteriaceae</taxon>
        <taxon>Flavobacterium</taxon>
    </lineage>
</organism>
<dbReference type="Gene3D" id="3.40.50.1820">
    <property type="entry name" value="alpha/beta hydrolase"/>
    <property type="match status" value="1"/>
</dbReference>
<dbReference type="RefSeq" id="WP_264207429.1">
    <property type="nucleotide sequence ID" value="NZ_JAOZEW010000018.1"/>
</dbReference>
<dbReference type="Proteomes" id="UP001151079">
    <property type="component" value="Unassembled WGS sequence"/>
</dbReference>
<reference evidence="4" key="1">
    <citation type="submission" date="2022-10" db="EMBL/GenBank/DDBJ databases">
        <title>Two novel species of Flavobacterium.</title>
        <authorList>
            <person name="Liu Q."/>
            <person name="Xin Y.-H."/>
        </authorList>
    </citation>
    <scope>NUCLEOTIDE SEQUENCE</scope>
    <source>
        <strain evidence="4">LS1R49</strain>
    </source>
</reference>
<keyword evidence="2 4" id="KW-0378">Hydrolase</keyword>
<gene>
    <name evidence="4" type="ORF">OIU83_16860</name>
</gene>
<keyword evidence="5" id="KW-1185">Reference proteome</keyword>
<dbReference type="PANTHER" id="PTHR43798">
    <property type="entry name" value="MONOACYLGLYCEROL LIPASE"/>
    <property type="match status" value="1"/>
</dbReference>
<evidence type="ECO:0000313" key="4">
    <source>
        <dbReference type="EMBL" id="MCV9929340.1"/>
    </source>
</evidence>
<evidence type="ECO:0000313" key="5">
    <source>
        <dbReference type="Proteomes" id="UP001151079"/>
    </source>
</evidence>
<comment type="caution">
    <text evidence="4">The sequence shown here is derived from an EMBL/GenBank/DDBJ whole genome shotgun (WGS) entry which is preliminary data.</text>
</comment>
<name>A0A9X2ZH97_9FLAO</name>
<accession>A0A9X2ZH97</accession>
<dbReference type="InterPro" id="IPR050266">
    <property type="entry name" value="AB_hydrolase_sf"/>
</dbReference>
<evidence type="ECO:0000256" key="2">
    <source>
        <dbReference type="ARBA" id="ARBA00022801"/>
    </source>
</evidence>
<dbReference type="GO" id="GO:0008233">
    <property type="term" value="F:peptidase activity"/>
    <property type="evidence" value="ECO:0007669"/>
    <property type="project" value="InterPro"/>
</dbReference>
<sequence>MKITFLFSLLFLTFFVNGQTLYIKAYGNKTDTPIIFIHGGPSGNATLFEGTNTAEELSKRGFYVIAYDRRGEGRSTDPNATFTYNEAFNDLNAIIKTYNLKKATLLSHSFGGLVATLYAEKYPQHINALVLAGALFSQQETYNHILDSVRKIYVKKNDSVMLDKVSQVEKLNKNSAEYRKECFELAGENNFFKIPKPTTESKALYHQYEISDFYKTNIRNKNAPLLFYKNEKQNNIDTKPILQQLKKKGMPIYAIYGKQDGIFSVSEIDALKNIVGKQNFVSIENCSHYLFVDQQKDFLDSIDKWLK</sequence>
<dbReference type="SUPFAM" id="SSF53474">
    <property type="entry name" value="alpha/beta-Hydrolases"/>
    <property type="match status" value="1"/>
</dbReference>
<evidence type="ECO:0000256" key="1">
    <source>
        <dbReference type="ARBA" id="ARBA00010088"/>
    </source>
</evidence>
<proteinExistence type="inferred from homology"/>
<feature type="domain" description="AB hydrolase-1" evidence="3">
    <location>
        <begin position="33"/>
        <end position="293"/>
    </location>
</feature>
<dbReference type="InterPro" id="IPR002410">
    <property type="entry name" value="Peptidase_S33"/>
</dbReference>
<dbReference type="PRINTS" id="PR00793">
    <property type="entry name" value="PROAMNOPTASE"/>
</dbReference>
<dbReference type="AlphaFoldDB" id="A0A9X2ZH97"/>
<protein>
    <submittedName>
        <fullName evidence="4">Alpha/beta hydrolase</fullName>
    </submittedName>
</protein>